<dbReference type="Proteomes" id="UP001437256">
    <property type="component" value="Unassembled WGS sequence"/>
</dbReference>
<dbReference type="InterPro" id="IPR018306">
    <property type="entry name" value="Phage_T5_Orf172_DNA-bd"/>
</dbReference>
<organism evidence="2 3">
    <name type="scientific">Marasmius tenuissimus</name>
    <dbReference type="NCBI Taxonomy" id="585030"/>
    <lineage>
        <taxon>Eukaryota</taxon>
        <taxon>Fungi</taxon>
        <taxon>Dikarya</taxon>
        <taxon>Basidiomycota</taxon>
        <taxon>Agaricomycotina</taxon>
        <taxon>Agaricomycetes</taxon>
        <taxon>Agaricomycetidae</taxon>
        <taxon>Agaricales</taxon>
        <taxon>Marasmiineae</taxon>
        <taxon>Marasmiaceae</taxon>
        <taxon>Marasmius</taxon>
    </lineage>
</organism>
<dbReference type="Pfam" id="PF10544">
    <property type="entry name" value="T5orf172"/>
    <property type="match status" value="1"/>
</dbReference>
<evidence type="ECO:0000313" key="2">
    <source>
        <dbReference type="EMBL" id="KAL0062185.1"/>
    </source>
</evidence>
<sequence>MNEFWLPQTTEHVYQSDLNVLGPTLDGFGPTPDGFDSMLDDYGPALNDFPLTLNPTDEHVHQSDLNVLGPTLDGFGPASGNFGPRLDNCPPTFNVGPTMINENTPTLYNHTGPVFNYSPPTFLNFYPSTLTGYSSTSNDCTPIMNPHPSTLKLHPPILNMHPSASNAYADPAYSLPTDYESGTQFPSYPSTSTAYAYPPHPSSTNSSHFLNGYYAYPSTINAIVDPYAYDQRLQLLPSTIGSISFNSGPDPQYAPVYYTRSSTSTSRQRPLFTYEPLDDVRRRSSVVAMDKVQPSPRQSDARPWEWVDPSMVGIVERVLGITLRGISLPKFEVEGSIYCYRIHTDVKDPDTGLFKVGRTGDVKRRETEWRRQCHSQNQEWFDEVKVQHCHLTGKLYCLADKLHR</sequence>
<proteinExistence type="predicted"/>
<evidence type="ECO:0000313" key="3">
    <source>
        <dbReference type="Proteomes" id="UP001437256"/>
    </source>
</evidence>
<protein>
    <recommendedName>
        <fullName evidence="1">Bacteriophage T5 Orf172 DNA-binding domain-containing protein</fullName>
    </recommendedName>
</protein>
<evidence type="ECO:0000259" key="1">
    <source>
        <dbReference type="Pfam" id="PF10544"/>
    </source>
</evidence>
<feature type="domain" description="Bacteriophage T5 Orf172 DNA-binding" evidence="1">
    <location>
        <begin position="337"/>
        <end position="390"/>
    </location>
</feature>
<gene>
    <name evidence="2" type="ORF">AAF712_010941</name>
</gene>
<accession>A0ABR2ZLK0</accession>
<reference evidence="2 3" key="1">
    <citation type="submission" date="2024-05" db="EMBL/GenBank/DDBJ databases">
        <title>A draft genome resource for the thread blight pathogen Marasmius tenuissimus strain MS-2.</title>
        <authorList>
            <person name="Yulfo-Soto G.E."/>
            <person name="Baruah I.K."/>
            <person name="Amoako-Attah I."/>
            <person name="Bukari Y."/>
            <person name="Meinhardt L.W."/>
            <person name="Bailey B.A."/>
            <person name="Cohen S.P."/>
        </authorList>
    </citation>
    <scope>NUCLEOTIDE SEQUENCE [LARGE SCALE GENOMIC DNA]</scope>
    <source>
        <strain evidence="2 3">MS-2</strain>
    </source>
</reference>
<comment type="caution">
    <text evidence="2">The sequence shown here is derived from an EMBL/GenBank/DDBJ whole genome shotgun (WGS) entry which is preliminary data.</text>
</comment>
<dbReference type="EMBL" id="JBBXMP010000112">
    <property type="protein sequence ID" value="KAL0062185.1"/>
    <property type="molecule type" value="Genomic_DNA"/>
</dbReference>
<keyword evidence="3" id="KW-1185">Reference proteome</keyword>
<name>A0ABR2ZLK0_9AGAR</name>